<dbReference type="InterPro" id="IPR016039">
    <property type="entry name" value="Thiolase-like"/>
</dbReference>
<evidence type="ECO:0000256" key="2">
    <source>
        <dbReference type="ARBA" id="ARBA00023098"/>
    </source>
</evidence>
<keyword evidence="3" id="KW-0472">Membrane</keyword>
<feature type="transmembrane region" description="Helical" evidence="3">
    <location>
        <begin position="92"/>
        <end position="111"/>
    </location>
</feature>
<feature type="domain" description="Thiolase C-terminal" evidence="4">
    <location>
        <begin position="7"/>
        <end position="45"/>
    </location>
</feature>
<keyword evidence="3" id="KW-1133">Transmembrane helix</keyword>
<keyword evidence="6" id="KW-1185">Reference proteome</keyword>
<keyword evidence="1" id="KW-0276">Fatty acid metabolism</keyword>
<comment type="caution">
    <text evidence="5">The sequence shown here is derived from an EMBL/GenBank/DDBJ whole genome shotgun (WGS) entry which is preliminary data.</text>
</comment>
<dbReference type="InterPro" id="IPR020617">
    <property type="entry name" value="Thiolase_C"/>
</dbReference>
<dbReference type="EMBL" id="WJXA01000013">
    <property type="protein sequence ID" value="KAF7120611.1"/>
    <property type="molecule type" value="Genomic_DNA"/>
</dbReference>
<evidence type="ECO:0000313" key="5">
    <source>
        <dbReference type="EMBL" id="KAF7120611.1"/>
    </source>
</evidence>
<dbReference type="AlphaFoldDB" id="A0A834L6L6"/>
<proteinExistence type="predicted"/>
<dbReference type="OrthoDB" id="5404651at2759"/>
<dbReference type="SUPFAM" id="SSF53901">
    <property type="entry name" value="Thiolase-like"/>
    <property type="match status" value="1"/>
</dbReference>
<dbReference type="Pfam" id="PF02803">
    <property type="entry name" value="Thiolase_C"/>
    <property type="match status" value="1"/>
</dbReference>
<dbReference type="GO" id="GO:0003988">
    <property type="term" value="F:acetyl-CoA C-acyltransferase activity"/>
    <property type="evidence" value="ECO:0007669"/>
    <property type="project" value="TreeGrafter"/>
</dbReference>
<dbReference type="GO" id="GO:0006635">
    <property type="term" value="P:fatty acid beta-oxidation"/>
    <property type="evidence" value="ECO:0007669"/>
    <property type="project" value="TreeGrafter"/>
</dbReference>
<dbReference type="InterPro" id="IPR020613">
    <property type="entry name" value="Thiolase_CS"/>
</dbReference>
<dbReference type="Proteomes" id="UP000626092">
    <property type="component" value="Unassembled WGS sequence"/>
</dbReference>
<organism evidence="5 6">
    <name type="scientific">Rhododendron simsii</name>
    <name type="common">Sims's rhododendron</name>
    <dbReference type="NCBI Taxonomy" id="118357"/>
    <lineage>
        <taxon>Eukaryota</taxon>
        <taxon>Viridiplantae</taxon>
        <taxon>Streptophyta</taxon>
        <taxon>Embryophyta</taxon>
        <taxon>Tracheophyta</taxon>
        <taxon>Spermatophyta</taxon>
        <taxon>Magnoliopsida</taxon>
        <taxon>eudicotyledons</taxon>
        <taxon>Gunneridae</taxon>
        <taxon>Pentapetalae</taxon>
        <taxon>asterids</taxon>
        <taxon>Ericales</taxon>
        <taxon>Ericaceae</taxon>
        <taxon>Ericoideae</taxon>
        <taxon>Rhodoreae</taxon>
        <taxon>Rhododendron</taxon>
    </lineage>
</organism>
<evidence type="ECO:0000313" key="6">
    <source>
        <dbReference type="Proteomes" id="UP000626092"/>
    </source>
</evidence>
<dbReference type="Gene3D" id="3.40.47.10">
    <property type="match status" value="1"/>
</dbReference>
<keyword evidence="2" id="KW-0443">Lipid metabolism</keyword>
<dbReference type="GO" id="GO:0010124">
    <property type="term" value="P:phenylacetate catabolic process"/>
    <property type="evidence" value="ECO:0007669"/>
    <property type="project" value="TreeGrafter"/>
</dbReference>
<dbReference type="PANTHER" id="PTHR43853:SF8">
    <property type="entry name" value="3-KETOACYL-COA THIOLASE, PEROXISOMAL"/>
    <property type="match status" value="1"/>
</dbReference>
<name>A0A834L6L6_RHOSS</name>
<dbReference type="InterPro" id="IPR050215">
    <property type="entry name" value="Thiolase-like_sf_Thiolase"/>
</dbReference>
<dbReference type="GO" id="GO:0005777">
    <property type="term" value="C:peroxisome"/>
    <property type="evidence" value="ECO:0007669"/>
    <property type="project" value="TreeGrafter"/>
</dbReference>
<protein>
    <recommendedName>
        <fullName evidence="4">Thiolase C-terminal domain-containing protein</fullName>
    </recommendedName>
</protein>
<dbReference type="PROSITE" id="PS00737">
    <property type="entry name" value="THIOLASE_2"/>
    <property type="match status" value="1"/>
</dbReference>
<keyword evidence="3" id="KW-0812">Transmembrane</keyword>
<reference evidence="5" key="1">
    <citation type="submission" date="2019-11" db="EMBL/GenBank/DDBJ databases">
        <authorList>
            <person name="Liu Y."/>
            <person name="Hou J."/>
            <person name="Li T.-Q."/>
            <person name="Guan C.-H."/>
            <person name="Wu X."/>
            <person name="Wu H.-Z."/>
            <person name="Ling F."/>
            <person name="Zhang R."/>
            <person name="Shi X.-G."/>
            <person name="Ren J.-P."/>
            <person name="Chen E.-F."/>
            <person name="Sun J.-M."/>
        </authorList>
    </citation>
    <scope>NUCLEOTIDE SEQUENCE</scope>
    <source>
        <strain evidence="5">Adult_tree_wgs_1</strain>
        <tissue evidence="5">Leaves</tissue>
    </source>
</reference>
<evidence type="ECO:0000256" key="3">
    <source>
        <dbReference type="SAM" id="Phobius"/>
    </source>
</evidence>
<accession>A0A834L6L6</accession>
<evidence type="ECO:0000259" key="4">
    <source>
        <dbReference type="Pfam" id="PF02803"/>
    </source>
</evidence>
<dbReference type="PANTHER" id="PTHR43853">
    <property type="entry name" value="3-KETOACYL-COA THIOLASE, PEROXISOMAL"/>
    <property type="match status" value="1"/>
</dbReference>
<gene>
    <name evidence="5" type="ORF">RHSIM_Rhsim13G0043400</name>
</gene>
<sequence length="164" mass="17831">MLPFLLQAFASQFVYCCKKLDLDPEKVNVNGGAMALGHPLGGTGNYKLLCWILPSERLFLGGHCYSLPFVSGARCVATLLHEMKRRGKDCRFGVVSMCIGVYLFLAPFSLFSSSVTRFVLNVFASWPTGSGMGAAAVFEQGDCADDLCNARTVRDNNLLSMDAL</sequence>
<evidence type="ECO:0000256" key="1">
    <source>
        <dbReference type="ARBA" id="ARBA00022832"/>
    </source>
</evidence>